<feature type="domain" description="Phosphotyrosine protein phosphatase I" evidence="6">
    <location>
        <begin position="2"/>
        <end position="146"/>
    </location>
</feature>
<sequence length="152" mass="16358">MTRVLLVCLGNICRSPAAEAILRDKSEKAGIDLEIDSAGTGRWHVGKPPDARMIKAAGKRGYDLKTLRGRQVDTGDFYTFDLILPMDTSNMADLEDLAPPDATAKLRPFLSYGVGGDVPDPYHGGPSGFETVLDMIEHASDGLVKALASRRA</sequence>
<dbReference type="PANTHER" id="PTHR11717:SF7">
    <property type="entry name" value="LOW MOLECULAR WEIGHT PHOSPHOTYROSINE PROTEIN PHOSPHATASE"/>
    <property type="match status" value="1"/>
</dbReference>
<gene>
    <name evidence="7" type="ORF">GGQ59_000833</name>
</gene>
<protein>
    <recommendedName>
        <fullName evidence="2">protein-tyrosine-phosphatase</fullName>
        <ecNumber evidence="2">3.1.3.48</ecNumber>
    </recommendedName>
</protein>
<dbReference type="Gene3D" id="3.40.50.2300">
    <property type="match status" value="1"/>
</dbReference>
<dbReference type="EMBL" id="JACHOB010000001">
    <property type="protein sequence ID" value="MBB4658333.1"/>
    <property type="molecule type" value="Genomic_DNA"/>
</dbReference>
<name>A0A840I225_9PROT</name>
<comment type="similarity">
    <text evidence="1">Belongs to the low molecular weight phosphotyrosine protein phosphatase family.</text>
</comment>
<comment type="caution">
    <text evidence="7">The sequence shown here is derived from an EMBL/GenBank/DDBJ whole genome shotgun (WGS) entry which is preliminary data.</text>
</comment>
<dbReference type="Proteomes" id="UP000563524">
    <property type="component" value="Unassembled WGS sequence"/>
</dbReference>
<accession>A0A840I225</accession>
<feature type="active site" evidence="5">
    <location>
        <position position="14"/>
    </location>
</feature>
<proteinExistence type="inferred from homology"/>
<dbReference type="SUPFAM" id="SSF52788">
    <property type="entry name" value="Phosphotyrosine protein phosphatases I"/>
    <property type="match status" value="1"/>
</dbReference>
<evidence type="ECO:0000256" key="2">
    <source>
        <dbReference type="ARBA" id="ARBA00013064"/>
    </source>
</evidence>
<dbReference type="SMART" id="SM00226">
    <property type="entry name" value="LMWPc"/>
    <property type="match status" value="1"/>
</dbReference>
<dbReference type="InterPro" id="IPR023485">
    <property type="entry name" value="Ptyr_pPase"/>
</dbReference>
<dbReference type="EC" id="3.1.3.48" evidence="2"/>
<dbReference type="InterPro" id="IPR050438">
    <property type="entry name" value="LMW_PTPase"/>
</dbReference>
<evidence type="ECO:0000256" key="5">
    <source>
        <dbReference type="PIRSR" id="PIRSR617867-1"/>
    </source>
</evidence>
<dbReference type="GO" id="GO:0004725">
    <property type="term" value="F:protein tyrosine phosphatase activity"/>
    <property type="evidence" value="ECO:0007669"/>
    <property type="project" value="UniProtKB-EC"/>
</dbReference>
<dbReference type="Pfam" id="PF01451">
    <property type="entry name" value="LMWPc"/>
    <property type="match status" value="1"/>
</dbReference>
<evidence type="ECO:0000313" key="7">
    <source>
        <dbReference type="EMBL" id="MBB4658333.1"/>
    </source>
</evidence>
<evidence type="ECO:0000259" key="6">
    <source>
        <dbReference type="SMART" id="SM00226"/>
    </source>
</evidence>
<evidence type="ECO:0000256" key="4">
    <source>
        <dbReference type="ARBA" id="ARBA00022912"/>
    </source>
</evidence>
<dbReference type="AlphaFoldDB" id="A0A840I225"/>
<reference evidence="7 8" key="1">
    <citation type="submission" date="2020-08" db="EMBL/GenBank/DDBJ databases">
        <title>Genomic Encyclopedia of Type Strains, Phase IV (KMG-IV): sequencing the most valuable type-strain genomes for metagenomic binning, comparative biology and taxonomic classification.</title>
        <authorList>
            <person name="Goeker M."/>
        </authorList>
    </citation>
    <scope>NUCLEOTIDE SEQUENCE [LARGE SCALE GENOMIC DNA]</scope>
    <source>
        <strain evidence="7 8">DSM 102850</strain>
    </source>
</reference>
<organism evidence="7 8">
    <name type="scientific">Parvularcula dongshanensis</name>
    <dbReference type="NCBI Taxonomy" id="1173995"/>
    <lineage>
        <taxon>Bacteria</taxon>
        <taxon>Pseudomonadati</taxon>
        <taxon>Pseudomonadota</taxon>
        <taxon>Alphaproteobacteria</taxon>
        <taxon>Parvularculales</taxon>
        <taxon>Parvularculaceae</taxon>
        <taxon>Parvularcula</taxon>
    </lineage>
</organism>
<keyword evidence="8" id="KW-1185">Reference proteome</keyword>
<evidence type="ECO:0000313" key="8">
    <source>
        <dbReference type="Proteomes" id="UP000563524"/>
    </source>
</evidence>
<dbReference type="RefSeq" id="WP_183816079.1">
    <property type="nucleotide sequence ID" value="NZ_JACHOB010000001.1"/>
</dbReference>
<keyword evidence="4" id="KW-0904">Protein phosphatase</keyword>
<keyword evidence="3 7" id="KW-0378">Hydrolase</keyword>
<dbReference type="PANTHER" id="PTHR11717">
    <property type="entry name" value="LOW MOLECULAR WEIGHT PROTEIN TYROSINE PHOSPHATASE"/>
    <property type="match status" value="1"/>
</dbReference>
<evidence type="ECO:0000256" key="3">
    <source>
        <dbReference type="ARBA" id="ARBA00022801"/>
    </source>
</evidence>
<dbReference type="CDD" id="cd16343">
    <property type="entry name" value="LMWPTP"/>
    <property type="match status" value="1"/>
</dbReference>
<dbReference type="PRINTS" id="PR00719">
    <property type="entry name" value="LMWPTPASE"/>
</dbReference>
<evidence type="ECO:0000256" key="1">
    <source>
        <dbReference type="ARBA" id="ARBA00011063"/>
    </source>
</evidence>
<feature type="active site" description="Nucleophile" evidence="5">
    <location>
        <position position="8"/>
    </location>
</feature>
<feature type="active site" description="Proton donor" evidence="5">
    <location>
        <position position="120"/>
    </location>
</feature>
<dbReference type="InterPro" id="IPR017867">
    <property type="entry name" value="Tyr_phospatase_low_mol_wt"/>
</dbReference>
<dbReference type="InterPro" id="IPR036196">
    <property type="entry name" value="Ptyr_pPase_sf"/>
</dbReference>